<sequence>MSLAERALDSDPAVLDDTVLRDIRARLGAAGLADCAAFVLVELCDRGLQATVVDAGTGSRVAERGDDALSPRMLDRAVADHLVRTGRVERPESDEWVDELLHLVTGLRTTLATADGAFAMGTAHVGLVRVSRRDLVVALHPHLMVAAALWRSAAADFEPPVGAVVFLPDHRRWPGLFESLAQNASIPAVAVEDEVVPQGRGRARHGAPAATSQPVVAVPGQSEQVSPVTTASAELPSVGPDAAFEPPVQFESPVPLEPTPVFASMSRPVEPMPVPVAVPVPTPVAVPAPVVPPDAPAAFVPQPVVPGSSAPPSPPAGPHLPPPFAPPPRRVRDIAAPIVPGDPWNPPMPAPGGHDAFFGPGGEREPISVHDHRDVRDPGGPRHYSPPTMVTDTASPEARRVHNRRLLIGAGAVASSAALGIIVLTLPWIDQGPPTIGGQINAAQTAQPPVGAVSTPSPTQPSRPPLDLGAARSPATQYTTPPPVVTPPTAQAAPRRSNPAPRARPRPRSIPNPIPGLPPILLP</sequence>
<evidence type="ECO:0008006" key="4">
    <source>
        <dbReference type="Google" id="ProtNLM"/>
    </source>
</evidence>
<feature type="region of interest" description="Disordered" evidence="1">
    <location>
        <begin position="302"/>
        <end position="330"/>
    </location>
</feature>
<evidence type="ECO:0000256" key="1">
    <source>
        <dbReference type="SAM" id="MobiDB-lite"/>
    </source>
</evidence>
<accession>A0ABQ1UAT5</accession>
<name>A0ABQ1UAT5_9NOCA</name>
<feature type="compositionally biased region" description="Low complexity" evidence="1">
    <location>
        <begin position="487"/>
        <end position="501"/>
    </location>
</feature>
<feature type="region of interest" description="Disordered" evidence="1">
    <location>
        <begin position="437"/>
        <end position="523"/>
    </location>
</feature>
<feature type="compositionally biased region" description="Pro residues" evidence="1">
    <location>
        <begin position="309"/>
        <end position="328"/>
    </location>
</feature>
<gene>
    <name evidence="2" type="ORF">GCM10007298_06070</name>
</gene>
<feature type="compositionally biased region" description="Pro residues" evidence="1">
    <location>
        <begin position="508"/>
        <end position="523"/>
    </location>
</feature>
<keyword evidence="3" id="KW-1185">Reference proteome</keyword>
<evidence type="ECO:0000313" key="2">
    <source>
        <dbReference type="EMBL" id="GGF12941.1"/>
    </source>
</evidence>
<dbReference type="EMBL" id="BMCS01000001">
    <property type="protein sequence ID" value="GGF12941.1"/>
    <property type="molecule type" value="Genomic_DNA"/>
</dbReference>
<evidence type="ECO:0000313" key="3">
    <source>
        <dbReference type="Proteomes" id="UP000632454"/>
    </source>
</evidence>
<organism evidence="2 3">
    <name type="scientific">Williamsia phyllosphaerae</name>
    <dbReference type="NCBI Taxonomy" id="885042"/>
    <lineage>
        <taxon>Bacteria</taxon>
        <taxon>Bacillati</taxon>
        <taxon>Actinomycetota</taxon>
        <taxon>Actinomycetes</taxon>
        <taxon>Mycobacteriales</taxon>
        <taxon>Nocardiaceae</taxon>
        <taxon>Williamsia</taxon>
    </lineage>
</organism>
<dbReference type="Proteomes" id="UP000632454">
    <property type="component" value="Unassembled WGS sequence"/>
</dbReference>
<feature type="region of interest" description="Disordered" evidence="1">
    <location>
        <begin position="372"/>
        <end position="397"/>
    </location>
</feature>
<protein>
    <recommendedName>
        <fullName evidence="4">Agglutinin receptor</fullName>
    </recommendedName>
</protein>
<reference evidence="3" key="1">
    <citation type="journal article" date="2019" name="Int. J. Syst. Evol. Microbiol.">
        <title>The Global Catalogue of Microorganisms (GCM) 10K type strain sequencing project: providing services to taxonomists for standard genome sequencing and annotation.</title>
        <authorList>
            <consortium name="The Broad Institute Genomics Platform"/>
            <consortium name="The Broad Institute Genome Sequencing Center for Infectious Disease"/>
            <person name="Wu L."/>
            <person name="Ma J."/>
        </authorList>
    </citation>
    <scope>NUCLEOTIDE SEQUENCE [LARGE SCALE GENOMIC DNA]</scope>
    <source>
        <strain evidence="3">CCM 7855</strain>
    </source>
</reference>
<comment type="caution">
    <text evidence="2">The sequence shown here is derived from an EMBL/GenBank/DDBJ whole genome shotgun (WGS) entry which is preliminary data.</text>
</comment>
<dbReference type="RefSeq" id="WP_188486801.1">
    <property type="nucleotide sequence ID" value="NZ_BMCS01000001.1"/>
</dbReference>
<proteinExistence type="predicted"/>